<comment type="caution">
    <text evidence="14">The sequence shown here is derived from an EMBL/GenBank/DDBJ whole genome shotgun (WGS) entry which is preliminary data.</text>
</comment>
<dbReference type="GO" id="GO:0046872">
    <property type="term" value="F:metal ion binding"/>
    <property type="evidence" value="ECO:0007669"/>
    <property type="project" value="UniProtKB-KW"/>
</dbReference>
<evidence type="ECO:0000256" key="1">
    <source>
        <dbReference type="ARBA" id="ARBA00001946"/>
    </source>
</evidence>
<evidence type="ECO:0000256" key="10">
    <source>
        <dbReference type="ARBA" id="ARBA00023204"/>
    </source>
</evidence>
<dbReference type="PANTHER" id="PTHR21077">
    <property type="entry name" value="EME1 PROTEIN"/>
    <property type="match status" value="1"/>
</dbReference>
<dbReference type="GO" id="GO:0031573">
    <property type="term" value="P:mitotic intra-S DNA damage checkpoint signaling"/>
    <property type="evidence" value="ECO:0007669"/>
    <property type="project" value="TreeGrafter"/>
</dbReference>
<evidence type="ECO:0000256" key="11">
    <source>
        <dbReference type="ARBA" id="ARBA00023242"/>
    </source>
</evidence>
<evidence type="ECO:0000256" key="13">
    <source>
        <dbReference type="SAM" id="MobiDB-lite"/>
    </source>
</evidence>
<evidence type="ECO:0000256" key="4">
    <source>
        <dbReference type="ARBA" id="ARBA00022723"/>
    </source>
</evidence>
<keyword evidence="11" id="KW-0539">Nucleus</keyword>
<dbReference type="EMBL" id="CADEPI010000052">
    <property type="protein sequence ID" value="CAB3370344.1"/>
    <property type="molecule type" value="Genomic_DNA"/>
</dbReference>
<dbReference type="InterPro" id="IPR043086">
    <property type="entry name" value="EME1_nucdom_sub1"/>
</dbReference>
<dbReference type="AlphaFoldDB" id="A0A8S1CLF2"/>
<dbReference type="Proteomes" id="UP000494165">
    <property type="component" value="Unassembled WGS sequence"/>
</dbReference>
<sequence>MFQDVDVVILSDDDEDVITKSHSPQKEQSVEKADTNTEKDMLWSNAAHSMSDSDDDFFQKRFEVLPQDNNVSSSSDENSSKNQPLSQNSVREYHPLSDSDNDEPNDSHTLTVPASQVPATNASKSPKKRRGKYTEEEKAAMEAEKRAKRLQREEMRRKRPENCLKYIILQVDRDLVQIPSLEQVLSFTPIEQCRSEVKHGAIPFSVLWHRELTPGENGHCSREVAPSMMQLLEMSMLEPLVRDGELVSHVKNILDSNRQVEKFIILVYGKNQYFALK</sequence>
<evidence type="ECO:0000256" key="5">
    <source>
        <dbReference type="ARBA" id="ARBA00022759"/>
    </source>
</evidence>
<keyword evidence="5" id="KW-0255">Endonuclease</keyword>
<feature type="compositionally biased region" description="Basic and acidic residues" evidence="13">
    <location>
        <begin position="24"/>
        <end position="41"/>
    </location>
</feature>
<keyword evidence="7" id="KW-0378">Hydrolase</keyword>
<evidence type="ECO:0000313" key="14">
    <source>
        <dbReference type="EMBL" id="CAB3370344.1"/>
    </source>
</evidence>
<dbReference type="GO" id="GO:0006302">
    <property type="term" value="P:double-strand break repair"/>
    <property type="evidence" value="ECO:0007669"/>
    <property type="project" value="TreeGrafter"/>
</dbReference>
<dbReference type="GO" id="GO:0008821">
    <property type="term" value="F:crossover junction DNA endonuclease activity"/>
    <property type="evidence" value="ECO:0007669"/>
    <property type="project" value="TreeGrafter"/>
</dbReference>
<proteinExistence type="predicted"/>
<dbReference type="GO" id="GO:0005634">
    <property type="term" value="C:nucleus"/>
    <property type="evidence" value="ECO:0007669"/>
    <property type="project" value="UniProtKB-SubCell"/>
</dbReference>
<dbReference type="GO" id="GO:0048476">
    <property type="term" value="C:Holliday junction resolvase complex"/>
    <property type="evidence" value="ECO:0007669"/>
    <property type="project" value="InterPro"/>
</dbReference>
<keyword evidence="10" id="KW-0234">DNA repair</keyword>
<feature type="region of interest" description="Disordered" evidence="13">
    <location>
        <begin position="12"/>
        <end position="154"/>
    </location>
</feature>
<keyword evidence="8" id="KW-0460">Magnesium</keyword>
<organism evidence="14 15">
    <name type="scientific">Cloeon dipterum</name>
    <dbReference type="NCBI Taxonomy" id="197152"/>
    <lineage>
        <taxon>Eukaryota</taxon>
        <taxon>Metazoa</taxon>
        <taxon>Ecdysozoa</taxon>
        <taxon>Arthropoda</taxon>
        <taxon>Hexapoda</taxon>
        <taxon>Insecta</taxon>
        <taxon>Pterygota</taxon>
        <taxon>Palaeoptera</taxon>
        <taxon>Ephemeroptera</taxon>
        <taxon>Pisciforma</taxon>
        <taxon>Baetidae</taxon>
        <taxon>Cloeon</taxon>
    </lineage>
</organism>
<feature type="compositionally biased region" description="Polar residues" evidence="13">
    <location>
        <begin position="107"/>
        <end position="124"/>
    </location>
</feature>
<evidence type="ECO:0000256" key="8">
    <source>
        <dbReference type="ARBA" id="ARBA00022842"/>
    </source>
</evidence>
<comment type="subcellular location">
    <subcellularLocation>
        <location evidence="2">Nucleus</location>
    </subcellularLocation>
</comment>
<evidence type="ECO:0000256" key="7">
    <source>
        <dbReference type="ARBA" id="ARBA00022801"/>
    </source>
</evidence>
<keyword evidence="9" id="KW-0233">DNA recombination</keyword>
<feature type="compositionally biased region" description="Basic and acidic residues" evidence="13">
    <location>
        <begin position="132"/>
        <end position="154"/>
    </location>
</feature>
<keyword evidence="15" id="KW-1185">Reference proteome</keyword>
<evidence type="ECO:0000256" key="6">
    <source>
        <dbReference type="ARBA" id="ARBA00022763"/>
    </source>
</evidence>
<evidence type="ECO:0000313" key="15">
    <source>
        <dbReference type="Proteomes" id="UP000494165"/>
    </source>
</evidence>
<keyword evidence="3" id="KW-0540">Nuclease</keyword>
<evidence type="ECO:0008006" key="16">
    <source>
        <dbReference type="Google" id="ProtNLM"/>
    </source>
</evidence>
<dbReference type="Gene3D" id="3.40.1620.30">
    <property type="entry name" value="ERCC4, Mus81-Eme1 complex, nuclease domain, subdomain 1"/>
    <property type="match status" value="1"/>
</dbReference>
<gene>
    <name evidence="14" type="ORF">CLODIP_2_CD10660</name>
</gene>
<keyword evidence="6" id="KW-0227">DNA damage</keyword>
<comment type="cofactor">
    <cofactor evidence="1">
        <name>Mg(2+)</name>
        <dbReference type="ChEBI" id="CHEBI:18420"/>
    </cofactor>
</comment>
<name>A0A8S1CLF2_9INSE</name>
<dbReference type="PANTHER" id="PTHR21077:SF5">
    <property type="entry name" value="CROSSOVER JUNCTION ENDONUCLEASE MMS4"/>
    <property type="match status" value="1"/>
</dbReference>
<evidence type="ECO:0000256" key="2">
    <source>
        <dbReference type="ARBA" id="ARBA00004123"/>
    </source>
</evidence>
<dbReference type="InterPro" id="IPR033310">
    <property type="entry name" value="Mms4/EME1/EME2"/>
</dbReference>
<evidence type="ECO:0000256" key="3">
    <source>
        <dbReference type="ARBA" id="ARBA00022722"/>
    </source>
</evidence>
<feature type="compositionally biased region" description="Low complexity" evidence="13">
    <location>
        <begin position="69"/>
        <end position="82"/>
    </location>
</feature>
<keyword evidence="4" id="KW-0479">Metal-binding</keyword>
<dbReference type="GO" id="GO:0031297">
    <property type="term" value="P:replication fork processing"/>
    <property type="evidence" value="ECO:0007669"/>
    <property type="project" value="TreeGrafter"/>
</dbReference>
<evidence type="ECO:0000256" key="12">
    <source>
        <dbReference type="ARBA" id="ARBA00023254"/>
    </source>
</evidence>
<dbReference type="GO" id="GO:0000712">
    <property type="term" value="P:resolution of meiotic recombination intermediates"/>
    <property type="evidence" value="ECO:0007669"/>
    <property type="project" value="TreeGrafter"/>
</dbReference>
<reference evidence="14 15" key="1">
    <citation type="submission" date="2020-04" db="EMBL/GenBank/DDBJ databases">
        <authorList>
            <person name="Alioto T."/>
            <person name="Alioto T."/>
            <person name="Gomez Garrido J."/>
        </authorList>
    </citation>
    <scope>NUCLEOTIDE SEQUENCE [LARGE SCALE GENOMIC DNA]</scope>
</reference>
<protein>
    <recommendedName>
        <fullName evidence="16">ERCC4 domain-containing protein</fullName>
    </recommendedName>
</protein>
<accession>A0A8S1CLF2</accession>
<keyword evidence="12" id="KW-0469">Meiosis</keyword>
<dbReference type="OrthoDB" id="343092at2759"/>
<evidence type="ECO:0000256" key="9">
    <source>
        <dbReference type="ARBA" id="ARBA00023172"/>
    </source>
</evidence>